<dbReference type="Proteomes" id="UP000812440">
    <property type="component" value="Chromosome 4"/>
</dbReference>
<protein>
    <submittedName>
        <fullName evidence="3">Uncharacterized protein</fullName>
    </submittedName>
</protein>
<organism evidence="3 4">
    <name type="scientific">Hymenochirus boettgeri</name>
    <name type="common">Congo dwarf clawed frog</name>
    <dbReference type="NCBI Taxonomy" id="247094"/>
    <lineage>
        <taxon>Eukaryota</taxon>
        <taxon>Metazoa</taxon>
        <taxon>Chordata</taxon>
        <taxon>Craniata</taxon>
        <taxon>Vertebrata</taxon>
        <taxon>Euteleostomi</taxon>
        <taxon>Amphibia</taxon>
        <taxon>Batrachia</taxon>
        <taxon>Anura</taxon>
        <taxon>Pipoidea</taxon>
        <taxon>Pipidae</taxon>
        <taxon>Pipinae</taxon>
        <taxon>Hymenochirus</taxon>
    </lineage>
</organism>
<keyword evidence="1" id="KW-1133">Transmembrane helix</keyword>
<feature type="signal peptide" evidence="2">
    <location>
        <begin position="1"/>
        <end position="24"/>
    </location>
</feature>
<keyword evidence="4" id="KW-1185">Reference proteome</keyword>
<reference evidence="3" key="1">
    <citation type="thesis" date="2020" institute="ProQuest LLC" country="789 East Eisenhower Parkway, Ann Arbor, MI, USA">
        <title>Comparative Genomics and Chromosome Evolution.</title>
        <authorList>
            <person name="Mudd A.B."/>
        </authorList>
    </citation>
    <scope>NUCLEOTIDE SEQUENCE</scope>
    <source>
        <strain evidence="3">Female2</strain>
        <tissue evidence="3">Blood</tissue>
    </source>
</reference>
<proteinExistence type="predicted"/>
<name>A0A8T2J133_9PIPI</name>
<dbReference type="OrthoDB" id="8964578at2759"/>
<evidence type="ECO:0000313" key="4">
    <source>
        <dbReference type="Proteomes" id="UP000812440"/>
    </source>
</evidence>
<accession>A0A8T2J133</accession>
<dbReference type="EMBL" id="JAACNH010000007">
    <property type="protein sequence ID" value="KAG8437030.1"/>
    <property type="molecule type" value="Genomic_DNA"/>
</dbReference>
<keyword evidence="1" id="KW-0472">Membrane</keyword>
<evidence type="ECO:0000256" key="1">
    <source>
        <dbReference type="SAM" id="Phobius"/>
    </source>
</evidence>
<feature type="transmembrane region" description="Helical" evidence="1">
    <location>
        <begin position="293"/>
        <end position="314"/>
    </location>
</feature>
<gene>
    <name evidence="3" type="ORF">GDO86_007930</name>
</gene>
<evidence type="ECO:0000313" key="3">
    <source>
        <dbReference type="EMBL" id="KAG8437030.1"/>
    </source>
</evidence>
<sequence length="348" mass="38058">MGRDIAALVEIFCLVMCAGTPGKAKEQVTIQTPDPVTASPVNLSSVSPSIGDFKFVQDETQSPNLIEHVDSTAQPQNNGSITTEENESLSDVVFSSENRKSASTVAYNSEDPVISTASEEPAFSSGGEGRMKLISEFPSPSSQESQPAETVRTEEITVDAQDKLSGKPYLARTQGLSALNPQYSTDTTEQDATATSHFQTNWMATVNTTSILMTRVSTSQTINSVTTSGPADLKNAFRSTNPVTSPRPTNSTITSHFFVHTTRSDLQRGASVLNVGDEKKDVPMYSKNISNPIFVMMVSIFTIMAVMVVVVIGFQRYRRKNSRTEFRRLQDLPMDDMMEDTPLSLYSY</sequence>
<feature type="chain" id="PRO_5036275704" evidence="2">
    <location>
        <begin position="25"/>
        <end position="348"/>
    </location>
</feature>
<keyword evidence="1" id="KW-0812">Transmembrane</keyword>
<evidence type="ECO:0000256" key="2">
    <source>
        <dbReference type="SAM" id="SignalP"/>
    </source>
</evidence>
<dbReference type="EMBL" id="JAACNH010000007">
    <property type="protein sequence ID" value="KAG8437029.1"/>
    <property type="molecule type" value="Genomic_DNA"/>
</dbReference>
<keyword evidence="2" id="KW-0732">Signal</keyword>
<dbReference type="AlphaFoldDB" id="A0A8T2J133"/>
<comment type="caution">
    <text evidence="3">The sequence shown here is derived from an EMBL/GenBank/DDBJ whole genome shotgun (WGS) entry which is preliminary data.</text>
</comment>